<evidence type="ECO:0000256" key="5">
    <source>
        <dbReference type="SAM" id="SignalP"/>
    </source>
</evidence>
<dbReference type="PROSITE" id="PS51257">
    <property type="entry name" value="PROKAR_LIPOPROTEIN"/>
    <property type="match status" value="1"/>
</dbReference>
<accession>A0AAD2F2H7</accession>
<feature type="compositionally biased region" description="Gly residues" evidence="4">
    <location>
        <begin position="246"/>
        <end position="257"/>
    </location>
</feature>
<dbReference type="EMBL" id="CATZAZ010000020">
    <property type="protein sequence ID" value="CAJ0808607.1"/>
    <property type="molecule type" value="Genomic_DNA"/>
</dbReference>
<dbReference type="GO" id="GO:0009306">
    <property type="term" value="P:protein secretion"/>
    <property type="evidence" value="ECO:0007669"/>
    <property type="project" value="TreeGrafter"/>
</dbReference>
<dbReference type="GO" id="GO:0015627">
    <property type="term" value="C:type II protein secretion system complex"/>
    <property type="evidence" value="ECO:0007669"/>
    <property type="project" value="TreeGrafter"/>
</dbReference>
<gene>
    <name evidence="6" type="ORF">R77560_04750</name>
</gene>
<dbReference type="RefSeq" id="WP_316685559.1">
    <property type="nucleotide sequence ID" value="NZ_CATZAZ010000020.1"/>
</dbReference>
<proteinExistence type="predicted"/>
<protein>
    <submittedName>
        <fullName evidence="6">Uncharacterized protein</fullName>
    </submittedName>
</protein>
<name>A0AAD2F2H7_9RALS</name>
<keyword evidence="2 5" id="KW-0732">Signal</keyword>
<evidence type="ECO:0000313" key="6">
    <source>
        <dbReference type="EMBL" id="CAJ0808607.1"/>
    </source>
</evidence>
<dbReference type="InterPro" id="IPR050810">
    <property type="entry name" value="Bact_Secretion_Sys_Channel"/>
</dbReference>
<evidence type="ECO:0000313" key="7">
    <source>
        <dbReference type="Proteomes" id="UP001189756"/>
    </source>
</evidence>
<evidence type="ECO:0000256" key="1">
    <source>
        <dbReference type="ARBA" id="ARBA00004370"/>
    </source>
</evidence>
<comment type="subcellular location">
    <subcellularLocation>
        <location evidence="1">Membrane</location>
    </subcellularLocation>
</comment>
<dbReference type="AlphaFoldDB" id="A0AAD2F2H7"/>
<dbReference type="PANTHER" id="PTHR30332:SF24">
    <property type="entry name" value="SECRETIN GSPD-RELATED"/>
    <property type="match status" value="1"/>
</dbReference>
<evidence type="ECO:0000256" key="4">
    <source>
        <dbReference type="SAM" id="MobiDB-lite"/>
    </source>
</evidence>
<reference evidence="6" key="1">
    <citation type="submission" date="2023-07" db="EMBL/GenBank/DDBJ databases">
        <authorList>
            <person name="Peeters C."/>
        </authorList>
    </citation>
    <scope>NUCLEOTIDE SEQUENCE</scope>
    <source>
        <strain evidence="6">R-77560</strain>
    </source>
</reference>
<dbReference type="Proteomes" id="UP001189756">
    <property type="component" value="Unassembled WGS sequence"/>
</dbReference>
<dbReference type="GO" id="GO:0016020">
    <property type="term" value="C:membrane"/>
    <property type="evidence" value="ECO:0007669"/>
    <property type="project" value="UniProtKB-SubCell"/>
</dbReference>
<evidence type="ECO:0000256" key="2">
    <source>
        <dbReference type="ARBA" id="ARBA00022729"/>
    </source>
</evidence>
<feature type="signal peptide" evidence="5">
    <location>
        <begin position="1"/>
        <end position="25"/>
    </location>
</feature>
<organism evidence="6 7">
    <name type="scientific">Ralstonia thomasii</name>
    <dbReference type="NCBI Taxonomy" id="3058596"/>
    <lineage>
        <taxon>Bacteria</taxon>
        <taxon>Pseudomonadati</taxon>
        <taxon>Pseudomonadota</taxon>
        <taxon>Betaproteobacteria</taxon>
        <taxon>Burkholderiales</taxon>
        <taxon>Burkholderiaceae</taxon>
        <taxon>Ralstonia</taxon>
    </lineage>
</organism>
<comment type="caution">
    <text evidence="6">The sequence shown here is derived from an EMBL/GenBank/DDBJ whole genome shotgun (WGS) entry which is preliminary data.</text>
</comment>
<feature type="region of interest" description="Disordered" evidence="4">
    <location>
        <begin position="240"/>
        <end position="263"/>
    </location>
</feature>
<keyword evidence="3" id="KW-0472">Membrane</keyword>
<sequence length="649" mass="68311">MPYNALRRSCLLLSLLLAAGCGTLAERNEIRTETAKGTDNVRSRLEQLHLEDQQRGAVVREINGVWLGGKTVKVARDAELPAVFGQPIRFAFPDRPTLTVIADRISKIVNLQIRVTPDALMPIEAFSARGTGGAGTTQTATAGLPGSVPMPTQSGPIGQFAPSMQTATVPSVAPARAFILDQASPFGGTLTDLLDQVSAKYGVGWDFKDGTIVISRLVTRTYQIASILDTNDVTATIAKTASSGDNTGGSTSGGVGQAGNASSKTDVSAKMTAKVDVATGLEKAISGAMTPGIGKYAISPSGIVTVTDTREVQEQVRELIGAENRAIGRQVSMRVQIVDFTATTNNDTGFDWSWVINQATSKWNVNFFSPAGLPGGSTGFGQLGVIRNGGNSTTQTFLRALATVGKVNIRKDETYRMLNNRPVSIAKTDTFIYPARSTPATAVAGTTSATPGIDPGQLTTGTFLNMRSAVQPNGSVVVQFSLDSSKRGDTVQLDSNGVKLQYLTTSGWNNTGTLLSYFGSNYFQNRLTANEYFQVNGQANVGWGCSPNGLEGRDSSGGPLYCKNGVWTAPGGVGPFLVGGSGTCDYSTAVAACPAGAKLLSGGYVLTWYNGSNFSHAPDASYPDSANNRWLVNGSGYNQCFQSYANCTY</sequence>
<dbReference type="PANTHER" id="PTHR30332">
    <property type="entry name" value="PROBABLE GENERAL SECRETION PATHWAY PROTEIN D"/>
    <property type="match status" value="1"/>
</dbReference>
<evidence type="ECO:0000256" key="3">
    <source>
        <dbReference type="ARBA" id="ARBA00023136"/>
    </source>
</evidence>
<feature type="chain" id="PRO_5041981639" evidence="5">
    <location>
        <begin position="26"/>
        <end position="649"/>
    </location>
</feature>